<sequence length="497" mass="54685">MAEALAAAFTDNILTCSICLEEYEDPRMLSCYHTFCLVCISDHAKRTITRNRTFQCPVCREDVQFPAGGLSKFKKNFAFCKAKDIINQQQTERGAPENVQTNVEAATQVVAKFTNGCEKHPGNELKYYCEEDDTVVCGDCALTDHYRHGILPVEKAEKSNSENIKTALVKTKVNVFKEAVVKEATIEFEGYREASAAGLEAMLGQVTVLSKPTLSGQVTNPMSETNLPVFLKKAECVHSFTAKLKHDKGNFIICGLAIDEQFIYVTLLINDKTKVRVFTHAGLFMFDIKLNTPFHVAVSQTGKLYITSIGDKCVKVYSTTGKQVTTMGQSQLEEPTGITLNRHGYVMVCDAEKKSIFTFRADTGQLLNTIPLTACECPTFITVNGANDNIVISDVDTYCVHVLSPTGDQLYQYGTKGSGDGQLDKPCGVCVDRYGHIFIADCYNNRVVGLSPQGQFIKHIATEDDGLEYPIGLSINPAGLLVVAEGEGKVKTLQYLQ</sequence>
<dbReference type="InterPro" id="IPR027370">
    <property type="entry name" value="Znf-RING_euk"/>
</dbReference>
<dbReference type="PANTHER" id="PTHR24104:SF57">
    <property type="entry name" value="BEE-MILK PROTEIN"/>
    <property type="match status" value="1"/>
</dbReference>
<keyword evidence="3" id="KW-0677">Repeat</keyword>
<evidence type="ECO:0000256" key="2">
    <source>
        <dbReference type="ARBA" id="ARBA00022723"/>
    </source>
</evidence>
<dbReference type="GO" id="GO:0061630">
    <property type="term" value="F:ubiquitin protein ligase activity"/>
    <property type="evidence" value="ECO:0007669"/>
    <property type="project" value="TreeGrafter"/>
</dbReference>
<evidence type="ECO:0000256" key="4">
    <source>
        <dbReference type="ARBA" id="ARBA00022771"/>
    </source>
</evidence>
<dbReference type="Gene3D" id="2.120.10.30">
    <property type="entry name" value="TolB, C-terminal domain"/>
    <property type="match status" value="1"/>
</dbReference>
<feature type="domain" description="RING-type" evidence="8">
    <location>
        <begin position="16"/>
        <end position="60"/>
    </location>
</feature>
<organism evidence="10 11">
    <name type="scientific">Lingula anatina</name>
    <name type="common">Brachiopod</name>
    <name type="synonym">Lingula unguis</name>
    <dbReference type="NCBI Taxonomy" id="7574"/>
    <lineage>
        <taxon>Eukaryota</taxon>
        <taxon>Metazoa</taxon>
        <taxon>Spiralia</taxon>
        <taxon>Lophotrochozoa</taxon>
        <taxon>Brachiopoda</taxon>
        <taxon>Linguliformea</taxon>
        <taxon>Lingulata</taxon>
        <taxon>Lingulida</taxon>
        <taxon>Linguloidea</taxon>
        <taxon>Lingulidae</taxon>
        <taxon>Lingula</taxon>
    </lineage>
</organism>
<dbReference type="PROSITE" id="PS00518">
    <property type="entry name" value="ZF_RING_1"/>
    <property type="match status" value="1"/>
</dbReference>
<name>A0A1S3IX01_LINAN</name>
<dbReference type="GeneID" id="106168262"/>
<dbReference type="PANTHER" id="PTHR24104">
    <property type="entry name" value="E3 UBIQUITIN-PROTEIN LIGASE NHLRC1-RELATED"/>
    <property type="match status" value="1"/>
</dbReference>
<feature type="repeat" description="NHL" evidence="7">
    <location>
        <begin position="410"/>
        <end position="453"/>
    </location>
</feature>
<dbReference type="Pfam" id="PF00643">
    <property type="entry name" value="zf-B_box"/>
    <property type="match status" value="1"/>
</dbReference>
<dbReference type="SMART" id="SM00336">
    <property type="entry name" value="BBOX"/>
    <property type="match status" value="1"/>
</dbReference>
<dbReference type="Gene3D" id="3.30.40.10">
    <property type="entry name" value="Zinc/RING finger domain, C3HC4 (zinc finger)"/>
    <property type="match status" value="1"/>
</dbReference>
<dbReference type="Proteomes" id="UP000085678">
    <property type="component" value="Unplaced"/>
</dbReference>
<evidence type="ECO:0000256" key="3">
    <source>
        <dbReference type="ARBA" id="ARBA00022737"/>
    </source>
</evidence>
<feature type="domain" description="B box-type" evidence="9">
    <location>
        <begin position="117"/>
        <end position="153"/>
    </location>
</feature>
<accession>A0A1S3IX01</accession>
<dbReference type="PROSITE" id="PS50119">
    <property type="entry name" value="ZF_BBOX"/>
    <property type="match status" value="1"/>
</dbReference>
<dbReference type="InParanoid" id="A0A1S3IX01"/>
<keyword evidence="5" id="KW-0862">Zinc</keyword>
<dbReference type="PROSITE" id="PS50089">
    <property type="entry name" value="ZF_RING_2"/>
    <property type="match status" value="1"/>
</dbReference>
<dbReference type="Pfam" id="PF01436">
    <property type="entry name" value="NHL"/>
    <property type="match status" value="1"/>
</dbReference>
<evidence type="ECO:0000256" key="1">
    <source>
        <dbReference type="ARBA" id="ARBA00022553"/>
    </source>
</evidence>
<dbReference type="InterPro" id="IPR017907">
    <property type="entry name" value="Znf_RING_CS"/>
</dbReference>
<dbReference type="SUPFAM" id="SSF57845">
    <property type="entry name" value="B-box zinc-binding domain"/>
    <property type="match status" value="1"/>
</dbReference>
<dbReference type="GO" id="GO:0043161">
    <property type="term" value="P:proteasome-mediated ubiquitin-dependent protein catabolic process"/>
    <property type="evidence" value="ECO:0007669"/>
    <property type="project" value="TreeGrafter"/>
</dbReference>
<dbReference type="CDD" id="cd05819">
    <property type="entry name" value="NHL"/>
    <property type="match status" value="1"/>
</dbReference>
<reference evidence="11" key="1">
    <citation type="submission" date="2025-08" db="UniProtKB">
        <authorList>
            <consortium name="RefSeq"/>
        </authorList>
    </citation>
    <scope>IDENTIFICATION</scope>
    <source>
        <tissue evidence="11">Gonads</tissue>
    </source>
</reference>
<dbReference type="SUPFAM" id="SSF57850">
    <property type="entry name" value="RING/U-box"/>
    <property type="match status" value="1"/>
</dbReference>
<evidence type="ECO:0000313" key="11">
    <source>
        <dbReference type="RefSeq" id="XP_013402727.1"/>
    </source>
</evidence>
<keyword evidence="4 6" id="KW-0863">Zinc-finger</keyword>
<gene>
    <name evidence="11" type="primary">LOC106168262</name>
</gene>
<dbReference type="OrthoDB" id="111250at2759"/>
<dbReference type="Pfam" id="PF13445">
    <property type="entry name" value="zf-RING_UBOX"/>
    <property type="match status" value="1"/>
</dbReference>
<dbReference type="PROSITE" id="PS51125">
    <property type="entry name" value="NHL"/>
    <property type="match status" value="1"/>
</dbReference>
<dbReference type="SMART" id="SM00184">
    <property type="entry name" value="RING"/>
    <property type="match status" value="1"/>
</dbReference>
<dbReference type="SUPFAM" id="SSF101898">
    <property type="entry name" value="NHL repeat"/>
    <property type="match status" value="1"/>
</dbReference>
<dbReference type="InterPro" id="IPR001841">
    <property type="entry name" value="Znf_RING"/>
</dbReference>
<protein>
    <submittedName>
        <fullName evidence="11">Tripartite motif-containing protein 3-like</fullName>
    </submittedName>
</protein>
<evidence type="ECO:0000259" key="8">
    <source>
        <dbReference type="PROSITE" id="PS50089"/>
    </source>
</evidence>
<dbReference type="RefSeq" id="XP_013402727.1">
    <property type="nucleotide sequence ID" value="XM_013547273.2"/>
</dbReference>
<dbReference type="InterPro" id="IPR050952">
    <property type="entry name" value="TRIM-NHL_E3_ligases"/>
</dbReference>
<dbReference type="GO" id="GO:0000209">
    <property type="term" value="P:protein polyubiquitination"/>
    <property type="evidence" value="ECO:0007669"/>
    <property type="project" value="TreeGrafter"/>
</dbReference>
<keyword evidence="10" id="KW-1185">Reference proteome</keyword>
<evidence type="ECO:0000259" key="9">
    <source>
        <dbReference type="PROSITE" id="PS50119"/>
    </source>
</evidence>
<dbReference type="InterPro" id="IPR001258">
    <property type="entry name" value="NHL_repeat"/>
</dbReference>
<dbReference type="KEGG" id="lak:106168262"/>
<dbReference type="Gene3D" id="3.30.160.60">
    <property type="entry name" value="Classic Zinc Finger"/>
    <property type="match status" value="1"/>
</dbReference>
<dbReference type="InterPro" id="IPR013083">
    <property type="entry name" value="Znf_RING/FYVE/PHD"/>
</dbReference>
<dbReference type="GO" id="GO:0008270">
    <property type="term" value="F:zinc ion binding"/>
    <property type="evidence" value="ECO:0007669"/>
    <property type="project" value="UniProtKB-KW"/>
</dbReference>
<proteinExistence type="predicted"/>
<evidence type="ECO:0000256" key="6">
    <source>
        <dbReference type="PROSITE-ProRule" id="PRU00024"/>
    </source>
</evidence>
<keyword evidence="2" id="KW-0479">Metal-binding</keyword>
<dbReference type="InterPro" id="IPR011042">
    <property type="entry name" value="6-blade_b-propeller_TolB-like"/>
</dbReference>
<keyword evidence="1" id="KW-0597">Phosphoprotein</keyword>
<evidence type="ECO:0000313" key="10">
    <source>
        <dbReference type="Proteomes" id="UP000085678"/>
    </source>
</evidence>
<dbReference type="InterPro" id="IPR000315">
    <property type="entry name" value="Znf_B-box"/>
</dbReference>
<evidence type="ECO:0000256" key="5">
    <source>
        <dbReference type="ARBA" id="ARBA00022833"/>
    </source>
</evidence>
<evidence type="ECO:0000256" key="7">
    <source>
        <dbReference type="PROSITE-ProRule" id="PRU00504"/>
    </source>
</evidence>
<dbReference type="AlphaFoldDB" id="A0A1S3IX01"/>